<keyword evidence="3" id="KW-0694">RNA-binding</keyword>
<gene>
    <name evidence="5" type="ORF">F4Y08_00155</name>
</gene>
<comment type="caution">
    <text evidence="5">The sequence shown here is derived from an EMBL/GenBank/DDBJ whole genome shotgun (WGS) entry which is preliminary data.</text>
</comment>
<evidence type="ECO:0000313" key="5">
    <source>
        <dbReference type="EMBL" id="MYD88743.1"/>
    </source>
</evidence>
<protein>
    <submittedName>
        <fullName evidence="5">Aminoacyl-tRNA hydrolase</fullName>
        <ecNumber evidence="5">3.1.1.29</ecNumber>
    </submittedName>
</protein>
<proteinExistence type="predicted"/>
<keyword evidence="1" id="KW-0820">tRNA-binding</keyword>
<dbReference type="EMBL" id="VXPY01000002">
    <property type="protein sequence ID" value="MYD88743.1"/>
    <property type="molecule type" value="Genomic_DNA"/>
</dbReference>
<name>A0A6B1DPI5_9CHLR</name>
<reference evidence="5" key="1">
    <citation type="submission" date="2019-09" db="EMBL/GenBank/DDBJ databases">
        <title>Characterisation of the sponge microbiome using genome-centric metagenomics.</title>
        <authorList>
            <person name="Engelberts J.P."/>
            <person name="Robbins S.J."/>
            <person name="De Goeij J.M."/>
            <person name="Aranda M."/>
            <person name="Bell S.C."/>
            <person name="Webster N.S."/>
        </authorList>
    </citation>
    <scope>NUCLEOTIDE SEQUENCE</scope>
    <source>
        <strain evidence="5">SB0662_bin_9</strain>
    </source>
</reference>
<feature type="region of interest" description="Disordered" evidence="4">
    <location>
        <begin position="1"/>
        <end position="68"/>
    </location>
</feature>
<dbReference type="SUPFAM" id="SSF53178">
    <property type="entry name" value="Peptidyl-tRNA hydrolase-like"/>
    <property type="match status" value="1"/>
</dbReference>
<evidence type="ECO:0000256" key="2">
    <source>
        <dbReference type="ARBA" id="ARBA00022801"/>
    </source>
</evidence>
<dbReference type="Gene3D" id="3.40.50.1470">
    <property type="entry name" value="Peptidyl-tRNA hydrolase"/>
    <property type="match status" value="1"/>
</dbReference>
<dbReference type="PANTHER" id="PTHR17224:SF1">
    <property type="entry name" value="PEPTIDYL-TRNA HYDROLASE"/>
    <property type="match status" value="1"/>
</dbReference>
<dbReference type="AlphaFoldDB" id="A0A6B1DPI5"/>
<evidence type="ECO:0000256" key="1">
    <source>
        <dbReference type="ARBA" id="ARBA00022555"/>
    </source>
</evidence>
<dbReference type="EC" id="3.1.1.29" evidence="5"/>
<dbReference type="PANTHER" id="PTHR17224">
    <property type="entry name" value="PEPTIDYL-TRNA HYDROLASE"/>
    <property type="match status" value="1"/>
</dbReference>
<accession>A0A6B1DPI5</accession>
<dbReference type="GO" id="GO:0000049">
    <property type="term" value="F:tRNA binding"/>
    <property type="evidence" value="ECO:0007669"/>
    <property type="project" value="UniProtKB-KW"/>
</dbReference>
<dbReference type="CDD" id="cd00462">
    <property type="entry name" value="PTH"/>
    <property type="match status" value="1"/>
</dbReference>
<feature type="compositionally biased region" description="Gly residues" evidence="4">
    <location>
        <begin position="32"/>
        <end position="45"/>
    </location>
</feature>
<dbReference type="InterPro" id="IPR001328">
    <property type="entry name" value="Pept_tRNA_hydro"/>
</dbReference>
<dbReference type="InterPro" id="IPR036416">
    <property type="entry name" value="Pept_tRNA_hydro_sf"/>
</dbReference>
<keyword evidence="2 5" id="KW-0378">Hydrolase</keyword>
<sequence length="325" mass="35245">MAGRGQPAGRVRDSAGSPIRGQGSDRDDCGFHAGGCHGNDGTGTGDGRDHTGRGSNPEAVAGPIGRPSPACRAGRLLGARHAVWPDRGLDRPRLFQCQVRRRLVPRWSEIMTAGRGPAVRIDAGRWLVFGLGNPGRKYARTPHSIGLESVAQLAADLQVPRRKRTYKAVWGVWRTHKSPSAGEGDVPNSANVLLATPQVYMNLNGFCVQRLMQAERVKPSQLLVVHDHLDLPLGRIRLRARGGSGGNRGVESVIAQLGTREFHRLSVGVGRPPGRMDATAYVLRPWNAGTEQEAVVPLRSLVGEAIVYWFRHGLEQAMNRYNGVP</sequence>
<evidence type="ECO:0000256" key="4">
    <source>
        <dbReference type="SAM" id="MobiDB-lite"/>
    </source>
</evidence>
<dbReference type="GO" id="GO:0004045">
    <property type="term" value="F:peptidyl-tRNA hydrolase activity"/>
    <property type="evidence" value="ECO:0007669"/>
    <property type="project" value="UniProtKB-EC"/>
</dbReference>
<evidence type="ECO:0000256" key="3">
    <source>
        <dbReference type="ARBA" id="ARBA00022884"/>
    </source>
</evidence>
<organism evidence="5">
    <name type="scientific">Caldilineaceae bacterium SB0662_bin_9</name>
    <dbReference type="NCBI Taxonomy" id="2605258"/>
    <lineage>
        <taxon>Bacteria</taxon>
        <taxon>Bacillati</taxon>
        <taxon>Chloroflexota</taxon>
        <taxon>Caldilineae</taxon>
        <taxon>Caldilineales</taxon>
        <taxon>Caldilineaceae</taxon>
    </lineage>
</organism>
<dbReference type="NCBIfam" id="TIGR00447">
    <property type="entry name" value="pth"/>
    <property type="match status" value="1"/>
</dbReference>
<dbReference type="Pfam" id="PF01195">
    <property type="entry name" value="Pept_tRNA_hydro"/>
    <property type="match status" value="1"/>
</dbReference>